<keyword evidence="5 6" id="KW-0349">Heme</keyword>
<comment type="caution">
    <text evidence="7">The sequence shown here is derived from an EMBL/GenBank/DDBJ whole genome shotgun (WGS) entry which is preliminary data.</text>
</comment>
<comment type="cofactor">
    <cofactor evidence="1 5">
        <name>heme</name>
        <dbReference type="ChEBI" id="CHEBI:30413"/>
    </cofactor>
</comment>
<dbReference type="PANTHER" id="PTHR24305:SF166">
    <property type="entry name" value="CYTOCHROME P450 12A4, MITOCHONDRIAL-RELATED"/>
    <property type="match status" value="1"/>
</dbReference>
<evidence type="ECO:0000256" key="3">
    <source>
        <dbReference type="ARBA" id="ARBA00022723"/>
    </source>
</evidence>
<keyword evidence="6" id="KW-0560">Oxidoreductase</keyword>
<name>A0A840HT45_9SPHN</name>
<feature type="binding site" description="axial binding residue" evidence="5">
    <location>
        <position position="191"/>
    </location>
    <ligand>
        <name>heme</name>
        <dbReference type="ChEBI" id="CHEBI:30413"/>
    </ligand>
    <ligandPart>
        <name>Fe</name>
        <dbReference type="ChEBI" id="CHEBI:18248"/>
    </ligandPart>
</feature>
<keyword evidence="3 5" id="KW-0479">Metal-binding</keyword>
<proteinExistence type="inferred from homology"/>
<dbReference type="EMBL" id="JACHOV010000003">
    <property type="protein sequence ID" value="MBB4640728.1"/>
    <property type="molecule type" value="Genomic_DNA"/>
</dbReference>
<protein>
    <submittedName>
        <fullName evidence="7">Cytochrome P450</fullName>
    </submittedName>
</protein>
<reference evidence="7 8" key="1">
    <citation type="submission" date="2020-08" db="EMBL/GenBank/DDBJ databases">
        <title>Genomic Encyclopedia of Type Strains, Phase IV (KMG-IV): sequencing the most valuable type-strain genomes for metagenomic binning, comparative biology and taxonomic classification.</title>
        <authorList>
            <person name="Goeker M."/>
        </authorList>
    </citation>
    <scope>NUCLEOTIDE SEQUENCE [LARGE SCALE GENOMIC DNA]</scope>
    <source>
        <strain evidence="7 8">DSM 7465</strain>
    </source>
</reference>
<keyword evidence="4 5" id="KW-0408">Iron</keyword>
<dbReference type="GO" id="GO:0016705">
    <property type="term" value="F:oxidoreductase activity, acting on paired donors, with incorporation or reduction of molecular oxygen"/>
    <property type="evidence" value="ECO:0007669"/>
    <property type="project" value="InterPro"/>
</dbReference>
<dbReference type="GO" id="GO:0005506">
    <property type="term" value="F:iron ion binding"/>
    <property type="evidence" value="ECO:0007669"/>
    <property type="project" value="InterPro"/>
</dbReference>
<dbReference type="Gene3D" id="1.10.630.10">
    <property type="entry name" value="Cytochrome P450"/>
    <property type="match status" value="1"/>
</dbReference>
<gene>
    <name evidence="7" type="ORF">HNQ99_001021</name>
</gene>
<dbReference type="GO" id="GO:0020037">
    <property type="term" value="F:heme binding"/>
    <property type="evidence" value="ECO:0007669"/>
    <property type="project" value="InterPro"/>
</dbReference>
<evidence type="ECO:0000256" key="2">
    <source>
        <dbReference type="ARBA" id="ARBA00010617"/>
    </source>
</evidence>
<dbReference type="SUPFAM" id="SSF48264">
    <property type="entry name" value="Cytochrome P450"/>
    <property type="match status" value="1"/>
</dbReference>
<evidence type="ECO:0000313" key="7">
    <source>
        <dbReference type="EMBL" id="MBB4640728.1"/>
    </source>
</evidence>
<dbReference type="AlphaFoldDB" id="A0A840HT45"/>
<evidence type="ECO:0000256" key="6">
    <source>
        <dbReference type="RuleBase" id="RU000461"/>
    </source>
</evidence>
<dbReference type="PROSITE" id="PS00086">
    <property type="entry name" value="CYTOCHROME_P450"/>
    <property type="match status" value="1"/>
</dbReference>
<evidence type="ECO:0000256" key="4">
    <source>
        <dbReference type="ARBA" id="ARBA00023004"/>
    </source>
</evidence>
<keyword evidence="8" id="KW-1185">Reference proteome</keyword>
<dbReference type="InterPro" id="IPR002403">
    <property type="entry name" value="Cyt_P450_E_grp-IV"/>
</dbReference>
<dbReference type="PANTHER" id="PTHR24305">
    <property type="entry name" value="CYTOCHROME P450"/>
    <property type="match status" value="1"/>
</dbReference>
<sequence length="253" mass="27737">MAAARKGARGVIDTIVARTRSSSEDDDWLLSKVTEGQAEPSDWLHDEFAAMILSGLEPMADALAWTLYLLAGHSGTLDRVVAEIDGANKADLMSAAGLAGMAQTRAAVKEALRLFPPAWLTGRIVAKDTQLGGFDLPEGAALMISPWVNHRDARHFDTPDQYEADRWLDGTLERRLPRYAFFPFGGGARRCIGEHFAMINMVAILTCLLGRFALREVQGNDVRPFPALVLRPLGIRMILTPRADIAGAKRRRS</sequence>
<dbReference type="PRINTS" id="PR00465">
    <property type="entry name" value="EP450IV"/>
</dbReference>
<dbReference type="InterPro" id="IPR036396">
    <property type="entry name" value="Cyt_P450_sf"/>
</dbReference>
<dbReference type="Pfam" id="PF00067">
    <property type="entry name" value="p450"/>
    <property type="match status" value="1"/>
</dbReference>
<dbReference type="InterPro" id="IPR001128">
    <property type="entry name" value="Cyt_P450"/>
</dbReference>
<evidence type="ECO:0000256" key="5">
    <source>
        <dbReference type="PIRSR" id="PIRSR602403-1"/>
    </source>
</evidence>
<dbReference type="GO" id="GO:0004497">
    <property type="term" value="F:monooxygenase activity"/>
    <property type="evidence" value="ECO:0007669"/>
    <property type="project" value="UniProtKB-KW"/>
</dbReference>
<accession>A0A840HT45</accession>
<evidence type="ECO:0000313" key="8">
    <source>
        <dbReference type="Proteomes" id="UP000575068"/>
    </source>
</evidence>
<dbReference type="PRINTS" id="PR00385">
    <property type="entry name" value="P450"/>
</dbReference>
<comment type="similarity">
    <text evidence="2 6">Belongs to the cytochrome P450 family.</text>
</comment>
<dbReference type="InterPro" id="IPR050121">
    <property type="entry name" value="Cytochrome_P450_monoxygenase"/>
</dbReference>
<dbReference type="Proteomes" id="UP000575068">
    <property type="component" value="Unassembled WGS sequence"/>
</dbReference>
<keyword evidence="6" id="KW-0503">Monooxygenase</keyword>
<evidence type="ECO:0000256" key="1">
    <source>
        <dbReference type="ARBA" id="ARBA00001971"/>
    </source>
</evidence>
<dbReference type="InterPro" id="IPR017972">
    <property type="entry name" value="Cyt_P450_CS"/>
</dbReference>
<organism evidence="7 8">
    <name type="scientific">Rhizorhapis suberifaciens</name>
    <name type="common">corky root of lettuce</name>
    <dbReference type="NCBI Taxonomy" id="13656"/>
    <lineage>
        <taxon>Bacteria</taxon>
        <taxon>Pseudomonadati</taxon>
        <taxon>Pseudomonadota</taxon>
        <taxon>Alphaproteobacteria</taxon>
        <taxon>Sphingomonadales</taxon>
        <taxon>Sphingomonadaceae</taxon>
        <taxon>Rhizorhapis</taxon>
    </lineage>
</organism>